<sequence length="70" mass="6170">MKTFASIALVMAGALAVSGCTSTQQNMTGAAVGGGAGAAVGGSVAGTPGAVVGGAGGAAAGVAVSEEMND</sequence>
<feature type="chain" id="PRO_5045349017" description="Glycine zipper domain-containing protein" evidence="1">
    <location>
        <begin position="24"/>
        <end position="70"/>
    </location>
</feature>
<dbReference type="RefSeq" id="WP_338608517.1">
    <property type="nucleotide sequence ID" value="NZ_CP146275.1"/>
</dbReference>
<dbReference type="EMBL" id="CP146275">
    <property type="protein sequence ID" value="WWT33093.1"/>
    <property type="molecule type" value="Genomic_DNA"/>
</dbReference>
<reference evidence="3 4" key="1">
    <citation type="submission" date="2024-02" db="EMBL/GenBank/DDBJ databases">
        <title>Complete genome sequence of Pelagibacterium nitratireducens ZH15.</title>
        <authorList>
            <person name="Zhao L.H."/>
        </authorList>
    </citation>
    <scope>NUCLEOTIDE SEQUENCE [LARGE SCALE GENOMIC DNA]</scope>
    <source>
        <strain evidence="3 4">ZH15</strain>
    </source>
</reference>
<gene>
    <name evidence="3" type="ORF">V6617_01050</name>
</gene>
<dbReference type="Pfam" id="PF13488">
    <property type="entry name" value="Gly-zipper_Omp"/>
    <property type="match status" value="1"/>
</dbReference>
<evidence type="ECO:0000256" key="1">
    <source>
        <dbReference type="SAM" id="SignalP"/>
    </source>
</evidence>
<name>A0ABZ2HZR9_9HYPH</name>
<dbReference type="PROSITE" id="PS51257">
    <property type="entry name" value="PROKAR_LIPOPROTEIN"/>
    <property type="match status" value="1"/>
</dbReference>
<proteinExistence type="predicted"/>
<keyword evidence="1" id="KW-0732">Signal</keyword>
<keyword evidence="4" id="KW-1185">Reference proteome</keyword>
<feature type="domain" description="Glycine zipper" evidence="2">
    <location>
        <begin position="28"/>
        <end position="69"/>
    </location>
</feature>
<feature type="signal peptide" evidence="1">
    <location>
        <begin position="1"/>
        <end position="23"/>
    </location>
</feature>
<dbReference type="Proteomes" id="UP001369958">
    <property type="component" value="Chromosome"/>
</dbReference>
<protein>
    <recommendedName>
        <fullName evidence="2">Glycine zipper domain-containing protein</fullName>
    </recommendedName>
</protein>
<dbReference type="InterPro" id="IPR039567">
    <property type="entry name" value="Gly-zipper"/>
</dbReference>
<evidence type="ECO:0000259" key="2">
    <source>
        <dbReference type="Pfam" id="PF13488"/>
    </source>
</evidence>
<evidence type="ECO:0000313" key="3">
    <source>
        <dbReference type="EMBL" id="WWT33093.1"/>
    </source>
</evidence>
<organism evidence="3 4">
    <name type="scientific">Pelagibacterium nitratireducens</name>
    <dbReference type="NCBI Taxonomy" id="1046114"/>
    <lineage>
        <taxon>Bacteria</taxon>
        <taxon>Pseudomonadati</taxon>
        <taxon>Pseudomonadota</taxon>
        <taxon>Alphaproteobacteria</taxon>
        <taxon>Hyphomicrobiales</taxon>
        <taxon>Devosiaceae</taxon>
        <taxon>Pelagibacterium</taxon>
    </lineage>
</organism>
<accession>A0ABZ2HZR9</accession>
<evidence type="ECO:0000313" key="4">
    <source>
        <dbReference type="Proteomes" id="UP001369958"/>
    </source>
</evidence>